<feature type="region of interest" description="Disordered" evidence="1">
    <location>
        <begin position="504"/>
        <end position="577"/>
    </location>
</feature>
<dbReference type="KEGG" id="vcn:VOLCADRAFT_119613"/>
<dbReference type="GeneID" id="9620668"/>
<feature type="compositionally biased region" description="Basic and acidic residues" evidence="1">
    <location>
        <begin position="542"/>
        <end position="555"/>
    </location>
</feature>
<dbReference type="PANTHER" id="PTHR48125:SF10">
    <property type="entry name" value="OS12G0136300 PROTEIN"/>
    <property type="match status" value="1"/>
</dbReference>
<keyword evidence="3" id="KW-1185">Reference proteome</keyword>
<evidence type="ECO:0000313" key="2">
    <source>
        <dbReference type="EMBL" id="EFJ41725.1"/>
    </source>
</evidence>
<dbReference type="AlphaFoldDB" id="D8UEY7"/>
<feature type="compositionally biased region" description="Basic and acidic residues" evidence="1">
    <location>
        <begin position="146"/>
        <end position="156"/>
    </location>
</feature>
<dbReference type="RefSeq" id="XP_002957227.1">
    <property type="nucleotide sequence ID" value="XM_002957181.1"/>
</dbReference>
<evidence type="ECO:0000256" key="1">
    <source>
        <dbReference type="SAM" id="MobiDB-lite"/>
    </source>
</evidence>
<dbReference type="OrthoDB" id="552279at2759"/>
<feature type="compositionally biased region" description="Basic and acidic residues" evidence="1">
    <location>
        <begin position="1"/>
        <end position="13"/>
    </location>
</feature>
<feature type="compositionally biased region" description="Low complexity" evidence="1">
    <location>
        <begin position="310"/>
        <end position="321"/>
    </location>
</feature>
<dbReference type="PANTHER" id="PTHR48125">
    <property type="entry name" value="LP07818P1"/>
    <property type="match status" value="1"/>
</dbReference>
<feature type="compositionally biased region" description="Basic and acidic residues" evidence="1">
    <location>
        <begin position="403"/>
        <end position="414"/>
    </location>
</feature>
<dbReference type="EMBL" id="GL378391">
    <property type="protein sequence ID" value="EFJ41725.1"/>
    <property type="molecule type" value="Genomic_DNA"/>
</dbReference>
<name>D8UEY7_VOLCA</name>
<gene>
    <name evidence="2" type="ORF">VOLCADRAFT_119613</name>
</gene>
<feature type="region of interest" description="Disordered" evidence="1">
    <location>
        <begin position="393"/>
        <end position="455"/>
    </location>
</feature>
<feature type="compositionally biased region" description="Pro residues" evidence="1">
    <location>
        <begin position="568"/>
        <end position="577"/>
    </location>
</feature>
<feature type="compositionally biased region" description="Pro residues" evidence="1">
    <location>
        <begin position="526"/>
        <end position="536"/>
    </location>
</feature>
<feature type="region of interest" description="Disordered" evidence="1">
    <location>
        <begin position="1"/>
        <end position="25"/>
    </location>
</feature>
<feature type="compositionally biased region" description="Low complexity" evidence="1">
    <location>
        <begin position="249"/>
        <end position="270"/>
    </location>
</feature>
<protein>
    <submittedName>
        <fullName evidence="2">Uncharacterized protein</fullName>
    </submittedName>
</protein>
<accession>D8UEY7</accession>
<dbReference type="InParanoid" id="D8UEY7"/>
<evidence type="ECO:0000313" key="3">
    <source>
        <dbReference type="Proteomes" id="UP000001058"/>
    </source>
</evidence>
<reference evidence="2 3" key="1">
    <citation type="journal article" date="2010" name="Science">
        <title>Genomic analysis of organismal complexity in the multicellular green alga Volvox carteri.</title>
        <authorList>
            <person name="Prochnik S.E."/>
            <person name="Umen J."/>
            <person name="Nedelcu A.M."/>
            <person name="Hallmann A."/>
            <person name="Miller S.M."/>
            <person name="Nishii I."/>
            <person name="Ferris P."/>
            <person name="Kuo A."/>
            <person name="Mitros T."/>
            <person name="Fritz-Laylin L.K."/>
            <person name="Hellsten U."/>
            <person name="Chapman J."/>
            <person name="Simakov O."/>
            <person name="Rensing S.A."/>
            <person name="Terry A."/>
            <person name="Pangilinan J."/>
            <person name="Kapitonov V."/>
            <person name="Jurka J."/>
            <person name="Salamov A."/>
            <person name="Shapiro H."/>
            <person name="Schmutz J."/>
            <person name="Grimwood J."/>
            <person name="Lindquist E."/>
            <person name="Lucas S."/>
            <person name="Grigoriev I.V."/>
            <person name="Schmitt R."/>
            <person name="Kirk D."/>
            <person name="Rokhsar D.S."/>
        </authorList>
    </citation>
    <scope>NUCLEOTIDE SEQUENCE [LARGE SCALE GENOMIC DNA]</scope>
    <source>
        <strain evidence="3">f. Nagariensis / Eve</strain>
    </source>
</reference>
<sequence length="821" mass="88481">MPKWRCRPDEGQRKCAQPNEESDVAALEQSLNTHANNRRRRDVGNLRHCASCGCSLKASGWEQHVNGIRHRRNEASITLMGEPGHLVRSIFERDPADVSDNYITKDPVAHRVQQLRQLTVSANHTENGGVQRQHPEPAALRAYPNQHHDQRSDGRRRGVGARPTHPPAPADGPDTVSRMQQEPERRRAASPPGGIAPPRRRRPHSEAFAELQARRDQRLLRNPLPLPPPASSSSNPESTSGTDDDSGSDDTNSRSSAATSSSDGGADRSGQLSSLRGDSKDVPGRRCCYTQPTQPSRYPPHHPAWRQRQPEPAAAAAAAAAAPWTPDAAQLAALEAAARREAVHHTGLGPLYEASLMLLGGGALRRGVGELQERLGRYRRRLEVWQQGLQRRELHGRPPAAKGEQERDEGKEESNSGNCSDGSSGGSAGIPTESEEEEEEVVLGAREGGARMSRRQRPLRRPYLRLGPAELLLLSIHPAVATAPAKNMEADTGAPPAATAVAAGPALSDGFPRTIPGRQGHRQSRLPPPPPPPPASRPQQQKQDHVMRESLRWDGRGGGGKGGLLRRPQPPPQQPLPPLQHLLLEVPFKPYGREAAAYATAMCVLLAALRRAGREGGGGSCLESFGVRFSRGEFLQVLAQGGAARMGPLESLWQLAPALVQLVQVCPGWPGELRLCCPPGLLDAGQVEGLQRAAVDPLLRNQRRLAVLMGTHSRLGACSPLRTLPSEVLELVLDKALPRRPCRLVLGVNRWLPGQRDTGLRRRRRGDMGLPPVGGGGGGAAAAPADIWAAPAAAAAVAAQQQQPQQLPLDVRVAARHAARR</sequence>
<feature type="compositionally biased region" description="Low complexity" evidence="1">
    <location>
        <begin position="231"/>
        <end position="241"/>
    </location>
</feature>
<feature type="region of interest" description="Disordered" evidence="1">
    <location>
        <begin position="760"/>
        <end position="781"/>
    </location>
</feature>
<feature type="region of interest" description="Disordered" evidence="1">
    <location>
        <begin position="219"/>
        <end position="321"/>
    </location>
</feature>
<feature type="region of interest" description="Disordered" evidence="1">
    <location>
        <begin position="126"/>
        <end position="203"/>
    </location>
</feature>
<organism evidence="3">
    <name type="scientific">Volvox carteri f. nagariensis</name>
    <dbReference type="NCBI Taxonomy" id="3068"/>
    <lineage>
        <taxon>Eukaryota</taxon>
        <taxon>Viridiplantae</taxon>
        <taxon>Chlorophyta</taxon>
        <taxon>core chlorophytes</taxon>
        <taxon>Chlorophyceae</taxon>
        <taxon>CS clade</taxon>
        <taxon>Chlamydomonadales</taxon>
        <taxon>Volvocaceae</taxon>
        <taxon>Volvox</taxon>
    </lineage>
</organism>
<proteinExistence type="predicted"/>
<dbReference type="Proteomes" id="UP000001058">
    <property type="component" value="Unassembled WGS sequence"/>
</dbReference>